<feature type="region of interest" description="Disordered" evidence="1">
    <location>
        <begin position="1"/>
        <end position="24"/>
    </location>
</feature>
<keyword evidence="3" id="KW-1185">Reference proteome</keyword>
<dbReference type="InterPro" id="IPR006624">
    <property type="entry name" value="Beta-propeller_rpt_TECPR"/>
</dbReference>
<dbReference type="Gene3D" id="2.130.10.10">
    <property type="entry name" value="YVTN repeat-like/Quinoprotein amine dehydrogenase"/>
    <property type="match status" value="1"/>
</dbReference>
<dbReference type="GO" id="GO:0005737">
    <property type="term" value="C:cytoplasm"/>
    <property type="evidence" value="ECO:0007669"/>
    <property type="project" value="GOC"/>
</dbReference>
<sequence>MSGTIVGITQRASQNQHKEGPTDHPVYREWAPLSHLIEKIPPRFHQGFVSKELVLTCVTISCDSIVLGSNAGVLFWFGRSNHSVNRRSVDDKFIPITALAITLCQYGEILATGNLAGTVAIFSTSAVQSSPITAFSGEHKSSVTTLCWDGSGIHLLSGDEEGRVFLSKFEHNIIRPIKQVLLEPSSIVQLRFHPLENNIVLVSSMKRTLVAEIVAHDTKQSQVGLQDRKNPAPFGADFGYFGNETVIYSSRPGTRLWLSDCQGSVRQTLIFKESLSKPRSKLILLSIHEEYRNVEDPHFGPVYCLSNGFVLTHSPSSLFILDTGRMGDESGQVSVLCSSRFNPKSLRHAAIFHNEIFLLLENRILIRISDRPDRSPTVSSSSATLDRSLLSGWRDKLPLTKPTFQSTITKLANRISDVEIKPLSVPVTNTAPYIIESLSNALAPLFNDMKTVPISRCAPPKPIQPHFLNRTRTPSPTSSVERSSPMSQTEGMNRSESNQFDSPLSNGSSGQASPMERSICPEEEQLVYGSYIGRKRKLKLNRKFYAQDEVMPFVEPCETTPVNGVETWLENASSPPVVKDDFLEELKRKDELLAQLLHLDQVINSPNEPAPLDEEQVVETEQMGQPTDSEMEVAAPVSEDTSSIDEELESDSKDNVCSIYANEDPLDKSNPHSIPTSTESTPSHLAVSSGDYENISVEELSEWIICPIDAKRKVTSVSASQHYVVIVYSHKYVYYQSTESSFQARDWLPIETPASQIAVSSSGQQLWRLYKGTAYQGLIVNPHCPVAQHWNALDSYISSIGIVQLVSSDTVDDYIWMLHTNGSVSYRSVKSPKKMVLVDVPGTVSQLRCHNDLVLILLTNGALYCRSRISNESPMGVGWQRQDTPGELVTMALSPDRYLWALNQSEQMFFRTAHDKRWWQVSSVLPPEWQLKSAYRLNVSSIFKRQSSRFELALTNSRICLALLGSSLLITAQNLIGYSWEKFAWANGLYYNDVQSWHKISANGFNHEDKVGVVWLIDDKQRLYCFYGDEQLEQVSLPTDSPIRHLSVIGNQLWLLTTDGEIFVRVKNLNPVGSGWVNLSTAQFQSSNKLRYVSLGPELAWACDQHGQIYFRSGDNGPPTLLAPAWIAVDELDISFKEVIHVSSSLAVWALDNNGCVYVRQGVTRQLPIGTGWNLVNGVEATQLAVSGNAIWALTNDGSIFRRSGITQQNHFGNKWCMVPGSFRYISVTIDDKLWVLDSNGEVYQLLTSSPLKSDEGQRYEVLHLDEDWVLL</sequence>
<dbReference type="STRING" id="35525.A0A164NKD1"/>
<gene>
    <name evidence="2" type="ORF">APZ42_030516</name>
</gene>
<feature type="region of interest" description="Disordered" evidence="1">
    <location>
        <begin position="458"/>
        <end position="517"/>
    </location>
</feature>
<dbReference type="OrthoDB" id="9930272at2759"/>
<dbReference type="Pfam" id="PF06462">
    <property type="entry name" value="Hyd_WA"/>
    <property type="match status" value="1"/>
</dbReference>
<evidence type="ECO:0000256" key="1">
    <source>
        <dbReference type="SAM" id="MobiDB-lite"/>
    </source>
</evidence>
<evidence type="ECO:0000313" key="2">
    <source>
        <dbReference type="EMBL" id="KZS06031.1"/>
    </source>
</evidence>
<dbReference type="PANTHER" id="PTHR23287:SF16">
    <property type="entry name" value="TECTONIN BETA-PROPELLER REPEAT-CONTAINING PROTEIN 2"/>
    <property type="match status" value="1"/>
</dbReference>
<evidence type="ECO:0000313" key="3">
    <source>
        <dbReference type="Proteomes" id="UP000076858"/>
    </source>
</evidence>
<dbReference type="AlphaFoldDB" id="A0A164NKD1"/>
<organism evidence="2 3">
    <name type="scientific">Daphnia magna</name>
    <dbReference type="NCBI Taxonomy" id="35525"/>
    <lineage>
        <taxon>Eukaryota</taxon>
        <taxon>Metazoa</taxon>
        <taxon>Ecdysozoa</taxon>
        <taxon>Arthropoda</taxon>
        <taxon>Crustacea</taxon>
        <taxon>Branchiopoda</taxon>
        <taxon>Diplostraca</taxon>
        <taxon>Cladocera</taxon>
        <taxon>Anomopoda</taxon>
        <taxon>Daphniidae</taxon>
        <taxon>Daphnia</taxon>
    </lineage>
</organism>
<dbReference type="SUPFAM" id="SSF50978">
    <property type="entry name" value="WD40 repeat-like"/>
    <property type="match status" value="1"/>
</dbReference>
<dbReference type="SMART" id="SM00706">
    <property type="entry name" value="TECPR"/>
    <property type="match status" value="9"/>
</dbReference>
<proteinExistence type="predicted"/>
<dbReference type="GO" id="GO:0032527">
    <property type="term" value="P:protein exit from endoplasmic reticulum"/>
    <property type="evidence" value="ECO:0007669"/>
    <property type="project" value="TreeGrafter"/>
</dbReference>
<feature type="compositionally biased region" description="Polar residues" evidence="1">
    <location>
        <begin position="671"/>
        <end position="683"/>
    </location>
</feature>
<comment type="caution">
    <text evidence="2">The sequence shown here is derived from an EMBL/GenBank/DDBJ whole genome shotgun (WGS) entry which is preliminary data.</text>
</comment>
<dbReference type="EMBL" id="LRGB01002849">
    <property type="protein sequence ID" value="KZS06031.1"/>
    <property type="molecule type" value="Genomic_DNA"/>
</dbReference>
<dbReference type="InterPro" id="IPR036322">
    <property type="entry name" value="WD40_repeat_dom_sf"/>
</dbReference>
<feature type="compositionally biased region" description="Polar residues" evidence="1">
    <location>
        <begin position="470"/>
        <end position="512"/>
    </location>
</feature>
<dbReference type="Pfam" id="PF19193">
    <property type="entry name" value="Tectonin"/>
    <property type="match status" value="1"/>
</dbReference>
<feature type="region of interest" description="Disordered" evidence="1">
    <location>
        <begin position="604"/>
        <end position="685"/>
    </location>
</feature>
<dbReference type="Proteomes" id="UP000076858">
    <property type="component" value="Unassembled WGS sequence"/>
</dbReference>
<protein>
    <submittedName>
        <fullName evidence="2">WD repeat-containing protein</fullName>
    </submittedName>
</protein>
<accession>A0A164NKD1</accession>
<dbReference type="InterPro" id="IPR015943">
    <property type="entry name" value="WD40/YVTN_repeat-like_dom_sf"/>
</dbReference>
<name>A0A164NKD1_9CRUS</name>
<reference evidence="2 3" key="1">
    <citation type="submission" date="2016-03" db="EMBL/GenBank/DDBJ databases">
        <title>EvidentialGene: Evidence-directed Construction of Genes on Genomes.</title>
        <authorList>
            <person name="Gilbert D.G."/>
            <person name="Choi J.-H."/>
            <person name="Mockaitis K."/>
            <person name="Colbourne J."/>
            <person name="Pfrender M."/>
        </authorList>
    </citation>
    <scope>NUCLEOTIDE SEQUENCE [LARGE SCALE GENOMIC DNA]</scope>
    <source>
        <strain evidence="2 3">Xinb3</strain>
        <tissue evidence="2">Complete organism</tissue>
    </source>
</reference>
<dbReference type="PANTHER" id="PTHR23287">
    <property type="entry name" value="RUBY-EYE2-LIKE PROTEIN"/>
    <property type="match status" value="1"/>
</dbReference>